<reference evidence="1 2" key="1">
    <citation type="submission" date="2015-11" db="EMBL/GenBank/DDBJ databases">
        <title>Butyribacter intestini gen. nov., sp. nov., a butyric acid-producing bacterium of the family Lachnospiraceae isolated from the human faeces.</title>
        <authorList>
            <person name="Zou Y."/>
            <person name="Xue W."/>
            <person name="Luo G."/>
            <person name="Lv M."/>
        </authorList>
    </citation>
    <scope>NUCLEOTIDE SEQUENCE [LARGE SCALE GENOMIC DNA]</scope>
    <source>
        <strain evidence="1 2">ACET-33324</strain>
    </source>
</reference>
<dbReference type="AlphaFoldDB" id="A0A0V8QI32"/>
<evidence type="ECO:0000313" key="2">
    <source>
        <dbReference type="Proteomes" id="UP000054874"/>
    </source>
</evidence>
<dbReference type="RefSeq" id="WP_058351612.1">
    <property type="nucleotide sequence ID" value="NZ_CABMMD010000035.1"/>
</dbReference>
<dbReference type="STRING" id="290052.ASU35_06530"/>
<evidence type="ECO:0000313" key="1">
    <source>
        <dbReference type="EMBL" id="KSV60208.1"/>
    </source>
</evidence>
<name>A0A0V8QI32_9FIRM</name>
<protein>
    <submittedName>
        <fullName evidence="1">Uncharacterized protein</fullName>
    </submittedName>
</protein>
<dbReference type="OrthoDB" id="2066462at2"/>
<accession>A0A0V8QI32</accession>
<gene>
    <name evidence="1" type="ORF">ASU35_06530</name>
</gene>
<proteinExistence type="predicted"/>
<keyword evidence="2" id="KW-1185">Reference proteome</keyword>
<dbReference type="Proteomes" id="UP000054874">
    <property type="component" value="Unassembled WGS sequence"/>
</dbReference>
<organism evidence="1 2">
    <name type="scientific">Acetivibrio ethanolgignens</name>
    <dbReference type="NCBI Taxonomy" id="290052"/>
    <lineage>
        <taxon>Bacteria</taxon>
        <taxon>Bacillati</taxon>
        <taxon>Bacillota</taxon>
        <taxon>Clostridia</taxon>
        <taxon>Eubacteriales</taxon>
        <taxon>Oscillospiraceae</taxon>
        <taxon>Acetivibrio</taxon>
    </lineage>
</organism>
<dbReference type="EMBL" id="LNAM01000035">
    <property type="protein sequence ID" value="KSV60208.1"/>
    <property type="molecule type" value="Genomic_DNA"/>
</dbReference>
<sequence length="67" mass="7914">MDKNGVIEFRCKKCGRHFWDYLIQNDDNLVVVQAVCMKCDRCKRTLVLKKYTEGYLISHSKKGVFKL</sequence>
<comment type="caution">
    <text evidence="1">The sequence shown here is derived from an EMBL/GenBank/DDBJ whole genome shotgun (WGS) entry which is preliminary data.</text>
</comment>